<protein>
    <submittedName>
        <fullName evidence="1">13686_t:CDS:1</fullName>
    </submittedName>
</protein>
<gene>
    <name evidence="1" type="ORF">ACOLOM_LOCUS14126</name>
</gene>
<comment type="caution">
    <text evidence="1">The sequence shown here is derived from an EMBL/GenBank/DDBJ whole genome shotgun (WGS) entry which is preliminary data.</text>
</comment>
<dbReference type="Proteomes" id="UP000789525">
    <property type="component" value="Unassembled WGS sequence"/>
</dbReference>
<sequence length="66" mass="7778">MSPFKEMERFSNLVKVRTLLLTVLAIDRTIGWLNFSRNNSDFELRRPIFSTPSLYWLGDMVNHSES</sequence>
<proteinExistence type="predicted"/>
<dbReference type="EMBL" id="CAJVPT010068585">
    <property type="protein sequence ID" value="CAG8776720.1"/>
    <property type="molecule type" value="Genomic_DNA"/>
</dbReference>
<feature type="non-terminal residue" evidence="1">
    <location>
        <position position="66"/>
    </location>
</feature>
<accession>A0ACA9R4Y0</accession>
<name>A0ACA9R4Y0_9GLOM</name>
<keyword evidence="2" id="KW-1185">Reference proteome</keyword>
<evidence type="ECO:0000313" key="2">
    <source>
        <dbReference type="Proteomes" id="UP000789525"/>
    </source>
</evidence>
<organism evidence="1 2">
    <name type="scientific">Acaulospora colombiana</name>
    <dbReference type="NCBI Taxonomy" id="27376"/>
    <lineage>
        <taxon>Eukaryota</taxon>
        <taxon>Fungi</taxon>
        <taxon>Fungi incertae sedis</taxon>
        <taxon>Mucoromycota</taxon>
        <taxon>Glomeromycotina</taxon>
        <taxon>Glomeromycetes</taxon>
        <taxon>Diversisporales</taxon>
        <taxon>Acaulosporaceae</taxon>
        <taxon>Acaulospora</taxon>
    </lineage>
</organism>
<evidence type="ECO:0000313" key="1">
    <source>
        <dbReference type="EMBL" id="CAG8776720.1"/>
    </source>
</evidence>
<reference evidence="1" key="1">
    <citation type="submission" date="2021-06" db="EMBL/GenBank/DDBJ databases">
        <authorList>
            <person name="Kallberg Y."/>
            <person name="Tangrot J."/>
            <person name="Rosling A."/>
        </authorList>
    </citation>
    <scope>NUCLEOTIDE SEQUENCE</scope>
    <source>
        <strain evidence="1">CL356</strain>
    </source>
</reference>